<dbReference type="Pfam" id="PF19412">
    <property type="entry name" value="DUF5982"/>
    <property type="match status" value="1"/>
</dbReference>
<dbReference type="AlphaFoldDB" id="A0A4R9HCG6"/>
<dbReference type="GO" id="GO:0098046">
    <property type="term" value="C:type V protein secretion system complex"/>
    <property type="evidence" value="ECO:0007669"/>
    <property type="project" value="TreeGrafter"/>
</dbReference>
<comment type="caution">
    <text evidence="5">The sequence shown here is derived from an EMBL/GenBank/DDBJ whole genome shotgun (WGS) entry which is preliminary data.</text>
</comment>
<dbReference type="PANTHER" id="PTHR34597">
    <property type="entry name" value="SLR1661 PROTEIN"/>
    <property type="match status" value="1"/>
</dbReference>
<proteinExistence type="predicted"/>
<protein>
    <submittedName>
        <fullName evidence="5">Peptide-binding protein</fullName>
    </submittedName>
</protein>
<evidence type="ECO:0000259" key="3">
    <source>
        <dbReference type="Pfam" id="PF01103"/>
    </source>
</evidence>
<feature type="domain" description="DUF5982" evidence="4">
    <location>
        <begin position="40"/>
        <end position="103"/>
    </location>
</feature>
<keyword evidence="2" id="KW-0472">Membrane</keyword>
<dbReference type="GO" id="GO:0008320">
    <property type="term" value="F:protein transmembrane transporter activity"/>
    <property type="evidence" value="ECO:0007669"/>
    <property type="project" value="TreeGrafter"/>
</dbReference>
<keyword evidence="6" id="KW-1185">Reference proteome</keyword>
<dbReference type="Proteomes" id="UP000298097">
    <property type="component" value="Unassembled WGS sequence"/>
</dbReference>
<dbReference type="PANTHER" id="PTHR34597:SF3">
    <property type="entry name" value="OUTER MEMBRANE TRANSPORTER CDIB"/>
    <property type="match status" value="1"/>
</dbReference>
<gene>
    <name evidence="5" type="ORF">EHO65_00180</name>
</gene>
<dbReference type="GO" id="GO:0019867">
    <property type="term" value="C:outer membrane"/>
    <property type="evidence" value="ECO:0007669"/>
    <property type="project" value="InterPro"/>
</dbReference>
<feature type="domain" description="Bacterial surface antigen (D15)" evidence="3">
    <location>
        <begin position="174"/>
        <end position="497"/>
    </location>
</feature>
<dbReference type="RefSeq" id="WP_135772233.1">
    <property type="nucleotide sequence ID" value="NZ_RQEY01000001.1"/>
</dbReference>
<evidence type="ECO:0000259" key="4">
    <source>
        <dbReference type="Pfam" id="PF19412"/>
    </source>
</evidence>
<dbReference type="Gene3D" id="2.40.160.50">
    <property type="entry name" value="membrane protein fhac: a member of the omp85/tpsb transporter family"/>
    <property type="match status" value="1"/>
</dbReference>
<dbReference type="NCBIfam" id="NF047779">
    <property type="entry name" value="Omp85_fam"/>
    <property type="match status" value="1"/>
</dbReference>
<reference evidence="5" key="1">
    <citation type="journal article" date="2019" name="PLoS Negl. Trop. Dis.">
        <title>Revisiting the worldwide diversity of Leptospira species in the environment.</title>
        <authorList>
            <person name="Vincent A.T."/>
            <person name="Schiettekatte O."/>
            <person name="Bourhy P."/>
            <person name="Veyrier F.J."/>
            <person name="Picardeau M."/>
        </authorList>
    </citation>
    <scope>NUCLEOTIDE SEQUENCE [LARGE SCALE GENOMIC DNA]</scope>
    <source>
        <strain evidence="5">201800301</strain>
    </source>
</reference>
<dbReference type="GO" id="GO:0046819">
    <property type="term" value="P:protein secretion by the type V secretion system"/>
    <property type="evidence" value="ECO:0007669"/>
    <property type="project" value="TreeGrafter"/>
</dbReference>
<accession>A0A4R9HCG6</accession>
<dbReference type="Pfam" id="PF01103">
    <property type="entry name" value="Omp85"/>
    <property type="match status" value="1"/>
</dbReference>
<sequence length="506" mass="57396">MKQLKALFLFVYLFGFLGIEEMNAQSQSSSCEKPPQRTGLPFRIDSEKQLCIKDLIKKKEGWFPTGLPLLNSDPNTGIGYGVRLYVYNNGSKSDPFFDYTPYRFKMYVQYFNTTKNRQNQNITFDAPFIFDTQWRLRGEAAYDANPNSLFFGVGESTLQGLSYRERNQEGGNLFSNSTFEDQQTNLSYMRPGGPDDPVMLNGAVYSGFSSGPGFRVTDSLHNRYNIITPSFQTSAERSYFGGVFRLVAGIKLSQNIIKTFDGVITNGRDPLYDGTPFPTNGRAINGRTKLTEAQESGTILGYHGGVVNAGRVGIVYDTRDFEPDPNNGVFWELTYENSGKLVGSEYSYSKYFTQFKYFYSLLPKTFDKLVLAGRGAFSFTEGNTPFFEYRNMWGTEGTITGLGGDNTLRGYKADRFIGKAMGWGNLEIRWRFFQFSAFSQNFTLSAVPFMDFGRIWDDEHKANFKGYKHSNGLGLRIAWNQSTIITIDYAVSKEDKQLFVNFNHAF</sequence>
<organism evidence="5 6">
    <name type="scientific">Leptospira andrefontaineae</name>
    <dbReference type="NCBI Taxonomy" id="2484976"/>
    <lineage>
        <taxon>Bacteria</taxon>
        <taxon>Pseudomonadati</taxon>
        <taxon>Spirochaetota</taxon>
        <taxon>Spirochaetia</taxon>
        <taxon>Leptospirales</taxon>
        <taxon>Leptospiraceae</taxon>
        <taxon>Leptospira</taxon>
    </lineage>
</organism>
<dbReference type="EMBL" id="RQEY01000001">
    <property type="protein sequence ID" value="TGK44492.1"/>
    <property type="molecule type" value="Genomic_DNA"/>
</dbReference>
<evidence type="ECO:0000256" key="2">
    <source>
        <dbReference type="ARBA" id="ARBA00023136"/>
    </source>
</evidence>
<dbReference type="InterPro" id="IPR046024">
    <property type="entry name" value="DUF5982"/>
</dbReference>
<evidence type="ECO:0000313" key="5">
    <source>
        <dbReference type="EMBL" id="TGK44492.1"/>
    </source>
</evidence>
<name>A0A4R9HCG6_9LEPT</name>
<evidence type="ECO:0000313" key="6">
    <source>
        <dbReference type="Proteomes" id="UP000298097"/>
    </source>
</evidence>
<dbReference type="InterPro" id="IPR000184">
    <property type="entry name" value="Bac_surfAg_D15"/>
</dbReference>
<dbReference type="OrthoDB" id="335387at2"/>
<comment type="subcellular location">
    <subcellularLocation>
        <location evidence="1">Membrane</location>
    </subcellularLocation>
</comment>
<evidence type="ECO:0000256" key="1">
    <source>
        <dbReference type="ARBA" id="ARBA00004370"/>
    </source>
</evidence>
<dbReference type="InterPro" id="IPR051544">
    <property type="entry name" value="TPS_OM_transporter"/>
</dbReference>